<comment type="caution">
    <text evidence="3">The sequence shown here is derived from an EMBL/GenBank/DDBJ whole genome shotgun (WGS) entry which is preliminary data.</text>
</comment>
<name>A0A834XJX2_9FABA</name>
<evidence type="ECO:0000256" key="2">
    <source>
        <dbReference type="SAM" id="MobiDB-lite"/>
    </source>
</evidence>
<protein>
    <submittedName>
        <fullName evidence="3">Uncharacterized protein</fullName>
    </submittedName>
</protein>
<accession>A0A834XJX2</accession>
<sequence length="305" mass="34192">MEYNTGSTQSKLVPDHHVQVIPNLEFLKLYDEAGKIMFVLESYRRSYDDPYDLWWLTSDLPDGLVITGEEDEGKGKESSGSKEHTGSPQTAHIVDTGNQETEKIPSFSDATVEDPSTSASGSEESSGDGKTPTGENLWIETTASSAATEVEAYTSYKGMLEISEENLAYLEAGLKRHPQVLEWLIPKRRRTVLASTSFTLFAEVTRLLRTTRRCELRQDVRDYIRDCCTSLQALAFDASWLRYVHTCLDECGPIINNPLIIQQTEAKASSLKAQLESLKNELASFEASLVSLHHHNSRLYDFIES</sequence>
<proteinExistence type="predicted"/>
<organism evidence="3 4">
    <name type="scientific">Senna tora</name>
    <dbReference type="NCBI Taxonomy" id="362788"/>
    <lineage>
        <taxon>Eukaryota</taxon>
        <taxon>Viridiplantae</taxon>
        <taxon>Streptophyta</taxon>
        <taxon>Embryophyta</taxon>
        <taxon>Tracheophyta</taxon>
        <taxon>Spermatophyta</taxon>
        <taxon>Magnoliopsida</taxon>
        <taxon>eudicotyledons</taxon>
        <taxon>Gunneridae</taxon>
        <taxon>Pentapetalae</taxon>
        <taxon>rosids</taxon>
        <taxon>fabids</taxon>
        <taxon>Fabales</taxon>
        <taxon>Fabaceae</taxon>
        <taxon>Caesalpinioideae</taxon>
        <taxon>Cassia clade</taxon>
        <taxon>Senna</taxon>
    </lineage>
</organism>
<dbReference type="AlphaFoldDB" id="A0A834XJX2"/>
<keyword evidence="1" id="KW-0175">Coiled coil</keyword>
<feature type="compositionally biased region" description="Basic and acidic residues" evidence="2">
    <location>
        <begin position="73"/>
        <end position="85"/>
    </location>
</feature>
<feature type="region of interest" description="Disordered" evidence="2">
    <location>
        <begin position="66"/>
        <end position="136"/>
    </location>
</feature>
<evidence type="ECO:0000256" key="1">
    <source>
        <dbReference type="SAM" id="Coils"/>
    </source>
</evidence>
<dbReference type="EMBL" id="JAAIUW010000001">
    <property type="protein sequence ID" value="KAF7845539.1"/>
    <property type="molecule type" value="Genomic_DNA"/>
</dbReference>
<gene>
    <name evidence="3" type="ORF">G2W53_002444</name>
</gene>
<reference evidence="3" key="1">
    <citation type="submission" date="2020-09" db="EMBL/GenBank/DDBJ databases">
        <title>Genome-Enabled Discovery of Anthraquinone Biosynthesis in Senna tora.</title>
        <authorList>
            <person name="Kang S.-H."/>
            <person name="Pandey R.P."/>
            <person name="Lee C.-M."/>
            <person name="Sim J.-S."/>
            <person name="Jeong J.-T."/>
            <person name="Choi B.-S."/>
            <person name="Jung M."/>
            <person name="Ginzburg D."/>
            <person name="Zhao K."/>
            <person name="Won S.Y."/>
            <person name="Oh T.-J."/>
            <person name="Yu Y."/>
            <person name="Kim N.-H."/>
            <person name="Lee O.R."/>
            <person name="Lee T.-H."/>
            <person name="Bashyal P."/>
            <person name="Kim T.-S."/>
            <person name="Lee W.-H."/>
            <person name="Kawkins C."/>
            <person name="Kim C.-K."/>
            <person name="Kim J.S."/>
            <person name="Ahn B.O."/>
            <person name="Rhee S.Y."/>
            <person name="Sohng J.K."/>
        </authorList>
    </citation>
    <scope>NUCLEOTIDE SEQUENCE</scope>
    <source>
        <tissue evidence="3">Leaf</tissue>
    </source>
</reference>
<evidence type="ECO:0000313" key="3">
    <source>
        <dbReference type="EMBL" id="KAF7845539.1"/>
    </source>
</evidence>
<feature type="coiled-coil region" evidence="1">
    <location>
        <begin position="261"/>
        <end position="288"/>
    </location>
</feature>
<evidence type="ECO:0000313" key="4">
    <source>
        <dbReference type="Proteomes" id="UP000634136"/>
    </source>
</evidence>
<dbReference type="Proteomes" id="UP000634136">
    <property type="component" value="Unassembled WGS sequence"/>
</dbReference>
<keyword evidence="4" id="KW-1185">Reference proteome</keyword>